<protein>
    <recommendedName>
        <fullName evidence="3">DUF2815 family protein</fullName>
    </recommendedName>
</protein>
<dbReference type="SUPFAM" id="SSF50249">
    <property type="entry name" value="Nucleic acid-binding proteins"/>
    <property type="match status" value="1"/>
</dbReference>
<dbReference type="Gene3D" id="2.40.50.140">
    <property type="entry name" value="Nucleic acid-binding proteins"/>
    <property type="match status" value="1"/>
</dbReference>
<dbReference type="AlphaFoldDB" id="A0AAE5EXB3"/>
<evidence type="ECO:0000313" key="1">
    <source>
        <dbReference type="EMBL" id="NSB13029.1"/>
    </source>
</evidence>
<name>A0AAE5EXB3_CLOBE</name>
<accession>A0AAE5EXB3</accession>
<dbReference type="RefSeq" id="WP_023973242.1">
    <property type="nucleotide sequence ID" value="NZ_JABTDW010000001.1"/>
</dbReference>
<comment type="caution">
    <text evidence="1">The sequence shown here is derived from an EMBL/GenBank/DDBJ whole genome shotgun (WGS) entry which is preliminary data.</text>
</comment>
<dbReference type="Pfam" id="PF10991">
    <property type="entry name" value="Enc34_ssDNA-bd"/>
    <property type="match status" value="1"/>
</dbReference>
<sequence>MNTKIITGIVKLAHVHIFEPYAIEDYEPRYSTTVIIPKTDSGTLKAIDSAIAQRKIVFSNKEYIITILRDGDLERPEDPLYKGCYFLNANSKNRPGVVDHDVRDIDFVEVKNGCYAKVSFNLYSYNSNGNKGIAAGLNNIQLIGGAM</sequence>
<dbReference type="Proteomes" id="UP000822184">
    <property type="component" value="Unassembled WGS sequence"/>
</dbReference>
<evidence type="ECO:0008006" key="3">
    <source>
        <dbReference type="Google" id="ProtNLM"/>
    </source>
</evidence>
<dbReference type="InterPro" id="IPR012340">
    <property type="entry name" value="NA-bd_OB-fold"/>
</dbReference>
<dbReference type="EMBL" id="JABTDW010000001">
    <property type="protein sequence ID" value="NSB13029.1"/>
    <property type="molecule type" value="Genomic_DNA"/>
</dbReference>
<dbReference type="InterPro" id="IPR022595">
    <property type="entry name" value="Enc34_ssDNA-bd"/>
</dbReference>
<organism evidence="1 2">
    <name type="scientific">Clostridium beijerinckii</name>
    <name type="common">Clostridium MP</name>
    <dbReference type="NCBI Taxonomy" id="1520"/>
    <lineage>
        <taxon>Bacteria</taxon>
        <taxon>Bacillati</taxon>
        <taxon>Bacillota</taxon>
        <taxon>Clostridia</taxon>
        <taxon>Eubacteriales</taxon>
        <taxon>Clostridiaceae</taxon>
        <taxon>Clostridium</taxon>
    </lineage>
</organism>
<proteinExistence type="predicted"/>
<gene>
    <name evidence="1" type="ORF">BCD95_001288</name>
</gene>
<reference evidence="1" key="1">
    <citation type="submission" date="2020-06" db="EMBL/GenBank/DDBJ databases">
        <title>Genomic insights into acetone-butanol-ethanol (ABE) fermentation by sequencing solventogenic clostridia strains.</title>
        <authorList>
            <person name="Brown S."/>
        </authorList>
    </citation>
    <scope>NUCLEOTIDE SEQUENCE</scope>
    <source>
        <strain evidence="1">DJ123</strain>
    </source>
</reference>
<evidence type="ECO:0000313" key="2">
    <source>
        <dbReference type="Proteomes" id="UP000822184"/>
    </source>
</evidence>